<protein>
    <submittedName>
        <fullName evidence="3">Putative membrane-bound dehydrogenase domain</fullName>
    </submittedName>
</protein>
<dbReference type="InterPro" id="IPR055557">
    <property type="entry name" value="DUF7133"/>
</dbReference>
<evidence type="ECO:0000259" key="2">
    <source>
        <dbReference type="Pfam" id="PF23500"/>
    </source>
</evidence>
<dbReference type="SUPFAM" id="SSF50952">
    <property type="entry name" value="Soluble quinoprotein glucose dehydrogenase"/>
    <property type="match status" value="1"/>
</dbReference>
<reference evidence="3 4" key="1">
    <citation type="submission" date="2018-06" db="EMBL/GenBank/DDBJ databases">
        <authorList>
            <consortium name="Pathogen Informatics"/>
            <person name="Doyle S."/>
        </authorList>
    </citation>
    <scope>NUCLEOTIDE SEQUENCE [LARGE SCALE GENOMIC DNA]</scope>
    <source>
        <strain evidence="3 4">NCTC10736</strain>
    </source>
</reference>
<dbReference type="Gene3D" id="2.120.10.30">
    <property type="entry name" value="TolB, C-terminal domain"/>
    <property type="match status" value="1"/>
</dbReference>
<dbReference type="PANTHER" id="PTHR33546:SF1">
    <property type="entry name" value="LARGE, MULTIFUNCTIONAL SECRETED PROTEIN"/>
    <property type="match status" value="1"/>
</dbReference>
<feature type="domain" description="DUF7133" evidence="2">
    <location>
        <begin position="43"/>
        <end position="366"/>
    </location>
</feature>
<dbReference type="Proteomes" id="UP000255061">
    <property type="component" value="Unassembled WGS sequence"/>
</dbReference>
<evidence type="ECO:0000313" key="4">
    <source>
        <dbReference type="Proteomes" id="UP000255061"/>
    </source>
</evidence>
<dbReference type="Pfam" id="PF23500">
    <property type="entry name" value="DUF7133"/>
    <property type="match status" value="1"/>
</dbReference>
<evidence type="ECO:0000256" key="1">
    <source>
        <dbReference type="SAM" id="SignalP"/>
    </source>
</evidence>
<organism evidence="3 4">
    <name type="scientific">Shewanella morhuae</name>
    <dbReference type="NCBI Taxonomy" id="365591"/>
    <lineage>
        <taxon>Bacteria</taxon>
        <taxon>Pseudomonadati</taxon>
        <taxon>Pseudomonadota</taxon>
        <taxon>Gammaproteobacteria</taxon>
        <taxon>Alteromonadales</taxon>
        <taxon>Shewanellaceae</taxon>
        <taxon>Shewanella</taxon>
    </lineage>
</organism>
<dbReference type="InterPro" id="IPR011042">
    <property type="entry name" value="6-blade_b-propeller_TolB-like"/>
</dbReference>
<name>A0A379ZCE9_9GAMM</name>
<sequence>MTMLYKKTNTYKCLKILPAYLTLLISSMLLTSNSALAASQSIMITVSKGFGLSLYASDVGDARQMAMGTNGTLFVGSHKSGTIHALVDTNQDGNVDKRYVIAKGMTSPDAIAFHNGDLFVATENQIVRFVDIEQRLRRPSRPKEVYSDLPYSEKKSSRAINFGPDGRLYVSIGAPCNVCEAPVPYSSIIAINIDTGASEQIVAGVRDASGFDWSPIDGKLWFADRGRDWMGDILPPDEINRVDVMGSHYGFPYLHASTVVEPAYQRPKNLKITTPVYELPAHVAPTGLAFYRGSQFPPMYHNQLFIAENGSWNRSSKVGYQVVMLKIEDQKVVSRETVVSFLDGEFPVARPFGLLSADDGVMYISDDLKGNVYRLFFKNETNSDSTEAPQELEKDE</sequence>
<keyword evidence="1" id="KW-0732">Signal</keyword>
<dbReference type="AlphaFoldDB" id="A0A379ZCE9"/>
<feature type="chain" id="PRO_5016971693" evidence="1">
    <location>
        <begin position="38"/>
        <end position="396"/>
    </location>
</feature>
<feature type="signal peptide" evidence="1">
    <location>
        <begin position="1"/>
        <end position="37"/>
    </location>
</feature>
<gene>
    <name evidence="3" type="ORF">NCTC10736_00021</name>
</gene>
<dbReference type="InterPro" id="IPR011041">
    <property type="entry name" value="Quinoprot_gluc/sorb_DH_b-prop"/>
</dbReference>
<proteinExistence type="predicted"/>
<accession>A0A379ZCE9</accession>
<dbReference type="PANTHER" id="PTHR33546">
    <property type="entry name" value="LARGE, MULTIFUNCTIONAL SECRETED PROTEIN-RELATED"/>
    <property type="match status" value="1"/>
</dbReference>
<dbReference type="EMBL" id="UGYV01000001">
    <property type="protein sequence ID" value="SUI58388.1"/>
    <property type="molecule type" value="Genomic_DNA"/>
</dbReference>
<evidence type="ECO:0000313" key="3">
    <source>
        <dbReference type="EMBL" id="SUI58388.1"/>
    </source>
</evidence>